<dbReference type="AlphaFoldDB" id="A0A1F6AJA5"/>
<sequence length="265" mass="29491">MKPHIPVLLNQVIAGLQVAAGKRYIDATFGGGGHAREIERRGGKVLGIDTDPDTDAVHGNFRDIKKIAQENGFSKVSGILFDLGVSSHQLDTPERGFSYRFTNAPLDLRMDQSKGETAAQLINRLPESELYDIFVRYAEEELARPIAHAIYRARAVKPIETTGDLVKIIGNRPGVLSRIFQALRIAVNDEFGALKEGLAGAEELLEQEGRLVVLTFHSLEDRIVKKFLERSGFRRITKKPIVATQEEKELNPRARSAKLRIGEKL</sequence>
<reference evidence="7 8" key="1">
    <citation type="journal article" date="2016" name="Nat. Commun.">
        <title>Thousands of microbial genomes shed light on interconnected biogeochemical processes in an aquifer system.</title>
        <authorList>
            <person name="Anantharaman K."/>
            <person name="Brown C.T."/>
            <person name="Hug L.A."/>
            <person name="Sharon I."/>
            <person name="Castelle C.J."/>
            <person name="Probst A.J."/>
            <person name="Thomas B.C."/>
            <person name="Singh A."/>
            <person name="Wilkins M.J."/>
            <person name="Karaoz U."/>
            <person name="Brodie E.L."/>
            <person name="Williams K.H."/>
            <person name="Hubbard S.S."/>
            <person name="Banfield J.F."/>
        </authorList>
    </citation>
    <scope>NUCLEOTIDE SEQUENCE [LARGE SCALE GENOMIC DNA]</scope>
</reference>
<keyword evidence="4 6" id="KW-0808">Transferase</keyword>
<protein>
    <recommendedName>
        <fullName evidence="6">Ribosomal RNA small subunit methyltransferase H</fullName>
        <ecNumber evidence="6">2.1.1.199</ecNumber>
    </recommendedName>
    <alternativeName>
        <fullName evidence="6">16S rRNA m(4)C1402 methyltransferase</fullName>
    </alternativeName>
    <alternativeName>
        <fullName evidence="6">rRNA (cytosine-N(4)-)-methyltransferase RsmH</fullName>
    </alternativeName>
</protein>
<accession>A0A1F6AJA5</accession>
<evidence type="ECO:0000256" key="6">
    <source>
        <dbReference type="HAMAP-Rule" id="MF_01007"/>
    </source>
</evidence>
<feature type="binding site" evidence="6">
    <location>
        <position position="82"/>
    </location>
    <ligand>
        <name>S-adenosyl-L-methionine</name>
        <dbReference type="ChEBI" id="CHEBI:59789"/>
    </ligand>
</feature>
<dbReference type="InterPro" id="IPR029063">
    <property type="entry name" value="SAM-dependent_MTases_sf"/>
</dbReference>
<dbReference type="EC" id="2.1.1.199" evidence="6"/>
<dbReference type="PANTHER" id="PTHR11265:SF0">
    <property type="entry name" value="12S RRNA N4-METHYLCYTIDINE METHYLTRANSFERASE"/>
    <property type="match status" value="1"/>
</dbReference>
<evidence type="ECO:0000256" key="3">
    <source>
        <dbReference type="ARBA" id="ARBA00022603"/>
    </source>
</evidence>
<evidence type="ECO:0000256" key="4">
    <source>
        <dbReference type="ARBA" id="ARBA00022679"/>
    </source>
</evidence>
<dbReference type="InterPro" id="IPR002903">
    <property type="entry name" value="RsmH"/>
</dbReference>
<dbReference type="Gene3D" id="3.40.50.150">
    <property type="entry name" value="Vaccinia Virus protein VP39"/>
    <property type="match status" value="1"/>
</dbReference>
<dbReference type="SUPFAM" id="SSF81799">
    <property type="entry name" value="Putative methyltransferase TM0872, insert domain"/>
    <property type="match status" value="1"/>
</dbReference>
<dbReference type="Gene3D" id="1.10.150.170">
    <property type="entry name" value="Putative methyltransferase TM0872, insert domain"/>
    <property type="match status" value="1"/>
</dbReference>
<dbReference type="SUPFAM" id="SSF53335">
    <property type="entry name" value="S-adenosyl-L-methionine-dependent methyltransferases"/>
    <property type="match status" value="1"/>
</dbReference>
<evidence type="ECO:0000313" key="7">
    <source>
        <dbReference type="EMBL" id="OGG24552.1"/>
    </source>
</evidence>
<dbReference type="STRING" id="1798392.A3A79_05200"/>
<dbReference type="GO" id="GO:0005737">
    <property type="term" value="C:cytoplasm"/>
    <property type="evidence" value="ECO:0007669"/>
    <property type="project" value="UniProtKB-SubCell"/>
</dbReference>
<comment type="caution">
    <text evidence="7">The sequence shown here is derived from an EMBL/GenBank/DDBJ whole genome shotgun (WGS) entry which is preliminary data.</text>
</comment>
<dbReference type="GO" id="GO:0071424">
    <property type="term" value="F:rRNA (cytosine-N4-)-methyltransferase activity"/>
    <property type="evidence" value="ECO:0007669"/>
    <property type="project" value="UniProtKB-UniRule"/>
</dbReference>
<dbReference type="Pfam" id="PF01795">
    <property type="entry name" value="Methyltransf_5"/>
    <property type="match status" value="1"/>
</dbReference>
<dbReference type="GO" id="GO:0070475">
    <property type="term" value="P:rRNA base methylation"/>
    <property type="evidence" value="ECO:0007669"/>
    <property type="project" value="UniProtKB-UniRule"/>
</dbReference>
<evidence type="ECO:0000256" key="2">
    <source>
        <dbReference type="ARBA" id="ARBA00022552"/>
    </source>
</evidence>
<dbReference type="Proteomes" id="UP000178759">
    <property type="component" value="Unassembled WGS sequence"/>
</dbReference>
<comment type="function">
    <text evidence="6">Specifically methylates the N4 position of cytidine in position 1402 (C1402) of 16S rRNA.</text>
</comment>
<feature type="binding site" evidence="6">
    <location>
        <begin position="32"/>
        <end position="34"/>
    </location>
    <ligand>
        <name>S-adenosyl-L-methionine</name>
        <dbReference type="ChEBI" id="CHEBI:59789"/>
    </ligand>
</feature>
<comment type="similarity">
    <text evidence="1 6">Belongs to the methyltransferase superfamily. RsmH family.</text>
</comment>
<evidence type="ECO:0000256" key="1">
    <source>
        <dbReference type="ARBA" id="ARBA00010396"/>
    </source>
</evidence>
<feature type="binding site" evidence="6">
    <location>
        <position position="49"/>
    </location>
    <ligand>
        <name>S-adenosyl-L-methionine</name>
        <dbReference type="ChEBI" id="CHEBI:59789"/>
    </ligand>
</feature>
<proteinExistence type="inferred from homology"/>
<keyword evidence="3 6" id="KW-0489">Methyltransferase</keyword>
<comment type="catalytic activity">
    <reaction evidence="6">
        <text>cytidine(1402) in 16S rRNA + S-adenosyl-L-methionine = N(4)-methylcytidine(1402) in 16S rRNA + S-adenosyl-L-homocysteine + H(+)</text>
        <dbReference type="Rhea" id="RHEA:42928"/>
        <dbReference type="Rhea" id="RHEA-COMP:10286"/>
        <dbReference type="Rhea" id="RHEA-COMP:10287"/>
        <dbReference type="ChEBI" id="CHEBI:15378"/>
        <dbReference type="ChEBI" id="CHEBI:57856"/>
        <dbReference type="ChEBI" id="CHEBI:59789"/>
        <dbReference type="ChEBI" id="CHEBI:74506"/>
        <dbReference type="ChEBI" id="CHEBI:82748"/>
        <dbReference type="EC" id="2.1.1.199"/>
    </reaction>
</comment>
<name>A0A1F6AJA5_9BACT</name>
<feature type="binding site" evidence="6">
    <location>
        <position position="61"/>
    </location>
    <ligand>
        <name>S-adenosyl-L-methionine</name>
        <dbReference type="ChEBI" id="CHEBI:59789"/>
    </ligand>
</feature>
<dbReference type="EMBL" id="MFJV01000001">
    <property type="protein sequence ID" value="OGG24552.1"/>
    <property type="molecule type" value="Genomic_DNA"/>
</dbReference>
<dbReference type="PIRSF" id="PIRSF004486">
    <property type="entry name" value="MraW"/>
    <property type="match status" value="1"/>
</dbReference>
<evidence type="ECO:0000313" key="8">
    <source>
        <dbReference type="Proteomes" id="UP000178759"/>
    </source>
</evidence>
<comment type="subcellular location">
    <subcellularLocation>
        <location evidence="6">Cytoplasm</location>
    </subcellularLocation>
</comment>
<gene>
    <name evidence="6" type="primary">rsmH</name>
    <name evidence="7" type="ORF">A3A79_05200</name>
</gene>
<dbReference type="HAMAP" id="MF_01007">
    <property type="entry name" value="16SrRNA_methyltr_H"/>
    <property type="match status" value="1"/>
</dbReference>
<organism evidence="7 8">
    <name type="scientific">Candidatus Gottesmanbacteria bacterium RIFCSPLOWO2_01_FULL_43_11b</name>
    <dbReference type="NCBI Taxonomy" id="1798392"/>
    <lineage>
        <taxon>Bacteria</taxon>
        <taxon>Candidatus Gottesmaniibacteriota</taxon>
    </lineage>
</organism>
<evidence type="ECO:0000256" key="5">
    <source>
        <dbReference type="ARBA" id="ARBA00022691"/>
    </source>
</evidence>
<keyword evidence="5 6" id="KW-0949">S-adenosyl-L-methionine</keyword>
<dbReference type="PANTHER" id="PTHR11265">
    <property type="entry name" value="S-ADENOSYL-METHYLTRANSFERASE MRAW"/>
    <property type="match status" value="1"/>
</dbReference>
<keyword evidence="2 6" id="KW-0698">rRNA processing</keyword>
<feature type="binding site" evidence="6">
    <location>
        <position position="89"/>
    </location>
    <ligand>
        <name>S-adenosyl-L-methionine</name>
        <dbReference type="ChEBI" id="CHEBI:59789"/>
    </ligand>
</feature>
<dbReference type="NCBIfam" id="TIGR00006">
    <property type="entry name" value="16S rRNA (cytosine(1402)-N(4))-methyltransferase RsmH"/>
    <property type="match status" value="1"/>
</dbReference>
<dbReference type="InterPro" id="IPR023397">
    <property type="entry name" value="SAM-dep_MeTrfase_MraW_recog"/>
</dbReference>
<keyword evidence="6" id="KW-0963">Cytoplasm</keyword>